<dbReference type="RefSeq" id="WP_146136673.1">
    <property type="nucleotide sequence ID" value="NZ_PVTD01000003.1"/>
</dbReference>
<gene>
    <name evidence="1" type="ORF">CLV78_10375</name>
</gene>
<accession>A0A2T0RSS4</accession>
<dbReference type="EMBL" id="PVTD01000003">
    <property type="protein sequence ID" value="PRY24211.1"/>
    <property type="molecule type" value="Genomic_DNA"/>
</dbReference>
<evidence type="ECO:0000313" key="2">
    <source>
        <dbReference type="Proteomes" id="UP000239480"/>
    </source>
</evidence>
<keyword evidence="2" id="KW-1185">Reference proteome</keyword>
<comment type="caution">
    <text evidence="1">The sequence shown here is derived from an EMBL/GenBank/DDBJ whole genome shotgun (WGS) entry which is preliminary data.</text>
</comment>
<organism evidence="1 2">
    <name type="scientific">Aliiruegeria haliotis</name>
    <dbReference type="NCBI Taxonomy" id="1280846"/>
    <lineage>
        <taxon>Bacteria</taxon>
        <taxon>Pseudomonadati</taxon>
        <taxon>Pseudomonadota</taxon>
        <taxon>Alphaproteobacteria</taxon>
        <taxon>Rhodobacterales</taxon>
        <taxon>Roseobacteraceae</taxon>
        <taxon>Aliiruegeria</taxon>
    </lineage>
</organism>
<sequence length="105" mass="10792">MTSAKAAVVTYDEGLSDDALPVAKAGIFGIAEPVSSRVSRDPLVPGTANLVTGSIGGGRLDELNLFSFPSTMPWGLNTNCCAPVLCNAITRSASMMQQGAFCGQP</sequence>
<name>A0A2T0RSS4_9RHOB</name>
<proteinExistence type="predicted"/>
<evidence type="ECO:0000313" key="1">
    <source>
        <dbReference type="EMBL" id="PRY24211.1"/>
    </source>
</evidence>
<reference evidence="1 2" key="1">
    <citation type="submission" date="2018-03" db="EMBL/GenBank/DDBJ databases">
        <title>Genomic Encyclopedia of Archaeal and Bacterial Type Strains, Phase II (KMG-II): from individual species to whole genera.</title>
        <authorList>
            <person name="Goeker M."/>
        </authorList>
    </citation>
    <scope>NUCLEOTIDE SEQUENCE [LARGE SCALE GENOMIC DNA]</scope>
    <source>
        <strain evidence="1 2">DSM 29328</strain>
    </source>
</reference>
<protein>
    <submittedName>
        <fullName evidence="1">Uncharacterized protein</fullName>
    </submittedName>
</protein>
<dbReference type="Proteomes" id="UP000239480">
    <property type="component" value="Unassembled WGS sequence"/>
</dbReference>
<dbReference type="AlphaFoldDB" id="A0A2T0RSS4"/>